<evidence type="ECO:0000313" key="2">
    <source>
        <dbReference type="EMBL" id="KIM81887.1"/>
    </source>
</evidence>
<sequence>MSTRRDENEESPHSTQNARKLTSETQTPTQTLAQRRPRKPTQPGLTALREELTR</sequence>
<feature type="compositionally biased region" description="Basic and acidic residues" evidence="1">
    <location>
        <begin position="1"/>
        <end position="12"/>
    </location>
</feature>
<name>A0A0C3BWY4_PILCF</name>
<dbReference type="Proteomes" id="UP000054166">
    <property type="component" value="Unassembled WGS sequence"/>
</dbReference>
<feature type="region of interest" description="Disordered" evidence="1">
    <location>
        <begin position="1"/>
        <end position="54"/>
    </location>
</feature>
<dbReference type="HOGENOM" id="CLU_3051169_0_0_1"/>
<gene>
    <name evidence="2" type="ORF">PILCRDRAFT_821242</name>
</gene>
<proteinExistence type="predicted"/>
<keyword evidence="3" id="KW-1185">Reference proteome</keyword>
<dbReference type="EMBL" id="KN832997">
    <property type="protein sequence ID" value="KIM81887.1"/>
    <property type="molecule type" value="Genomic_DNA"/>
</dbReference>
<organism evidence="2 3">
    <name type="scientific">Piloderma croceum (strain F 1598)</name>
    <dbReference type="NCBI Taxonomy" id="765440"/>
    <lineage>
        <taxon>Eukaryota</taxon>
        <taxon>Fungi</taxon>
        <taxon>Dikarya</taxon>
        <taxon>Basidiomycota</taxon>
        <taxon>Agaricomycotina</taxon>
        <taxon>Agaricomycetes</taxon>
        <taxon>Agaricomycetidae</taxon>
        <taxon>Atheliales</taxon>
        <taxon>Atheliaceae</taxon>
        <taxon>Piloderma</taxon>
    </lineage>
</organism>
<dbReference type="InParanoid" id="A0A0C3BWY4"/>
<protein>
    <submittedName>
        <fullName evidence="2">Uncharacterized protein</fullName>
    </submittedName>
</protein>
<evidence type="ECO:0000256" key="1">
    <source>
        <dbReference type="SAM" id="MobiDB-lite"/>
    </source>
</evidence>
<feature type="compositionally biased region" description="Polar residues" evidence="1">
    <location>
        <begin position="13"/>
        <end position="33"/>
    </location>
</feature>
<dbReference type="AlphaFoldDB" id="A0A0C3BWY4"/>
<reference evidence="3" key="2">
    <citation type="submission" date="2015-01" db="EMBL/GenBank/DDBJ databases">
        <title>Evolutionary Origins and Diversification of the Mycorrhizal Mutualists.</title>
        <authorList>
            <consortium name="DOE Joint Genome Institute"/>
            <consortium name="Mycorrhizal Genomics Consortium"/>
            <person name="Kohler A."/>
            <person name="Kuo A."/>
            <person name="Nagy L.G."/>
            <person name="Floudas D."/>
            <person name="Copeland A."/>
            <person name="Barry K.W."/>
            <person name="Cichocki N."/>
            <person name="Veneault-Fourrey C."/>
            <person name="LaButti K."/>
            <person name="Lindquist E.A."/>
            <person name="Lipzen A."/>
            <person name="Lundell T."/>
            <person name="Morin E."/>
            <person name="Murat C."/>
            <person name="Riley R."/>
            <person name="Ohm R."/>
            <person name="Sun H."/>
            <person name="Tunlid A."/>
            <person name="Henrissat B."/>
            <person name="Grigoriev I.V."/>
            <person name="Hibbett D.S."/>
            <person name="Martin F."/>
        </authorList>
    </citation>
    <scope>NUCLEOTIDE SEQUENCE [LARGE SCALE GENOMIC DNA]</scope>
    <source>
        <strain evidence="3">F 1598</strain>
    </source>
</reference>
<evidence type="ECO:0000313" key="3">
    <source>
        <dbReference type="Proteomes" id="UP000054166"/>
    </source>
</evidence>
<reference evidence="2 3" key="1">
    <citation type="submission" date="2014-04" db="EMBL/GenBank/DDBJ databases">
        <authorList>
            <consortium name="DOE Joint Genome Institute"/>
            <person name="Kuo A."/>
            <person name="Tarkka M."/>
            <person name="Buscot F."/>
            <person name="Kohler A."/>
            <person name="Nagy L.G."/>
            <person name="Floudas D."/>
            <person name="Copeland A."/>
            <person name="Barry K.W."/>
            <person name="Cichocki N."/>
            <person name="Veneault-Fourrey C."/>
            <person name="LaButti K."/>
            <person name="Lindquist E.A."/>
            <person name="Lipzen A."/>
            <person name="Lundell T."/>
            <person name="Morin E."/>
            <person name="Murat C."/>
            <person name="Sun H."/>
            <person name="Tunlid A."/>
            <person name="Henrissat B."/>
            <person name="Grigoriev I.V."/>
            <person name="Hibbett D.S."/>
            <person name="Martin F."/>
            <person name="Nordberg H.P."/>
            <person name="Cantor M.N."/>
            <person name="Hua S.X."/>
        </authorList>
    </citation>
    <scope>NUCLEOTIDE SEQUENCE [LARGE SCALE GENOMIC DNA]</scope>
    <source>
        <strain evidence="2 3">F 1598</strain>
    </source>
</reference>
<accession>A0A0C3BWY4</accession>